<dbReference type="Proteomes" id="UP000594263">
    <property type="component" value="Unplaced"/>
</dbReference>
<proteinExistence type="inferred from homology"/>
<dbReference type="GO" id="GO:0042910">
    <property type="term" value="F:xenobiotic transmembrane transporter activity"/>
    <property type="evidence" value="ECO:0007669"/>
    <property type="project" value="InterPro"/>
</dbReference>
<dbReference type="NCBIfam" id="TIGR00797">
    <property type="entry name" value="matE"/>
    <property type="match status" value="1"/>
</dbReference>
<comment type="subcellular location">
    <subcellularLocation>
        <location evidence="1">Membrane</location>
        <topology evidence="1">Multi-pass membrane protein</topology>
    </subcellularLocation>
</comment>
<evidence type="ECO:0000256" key="1">
    <source>
        <dbReference type="ARBA" id="ARBA00004141"/>
    </source>
</evidence>
<evidence type="ECO:0000256" key="4">
    <source>
        <dbReference type="ARBA" id="ARBA00022989"/>
    </source>
</evidence>
<dbReference type="EnsemblPlants" id="Kaladp0031s0054.2.v1.1">
    <property type="protein sequence ID" value="Kaladp0031s0054.2.v1.1"/>
    <property type="gene ID" value="Kaladp0031s0054.v1.1"/>
</dbReference>
<dbReference type="Pfam" id="PF01554">
    <property type="entry name" value="MatE"/>
    <property type="match status" value="1"/>
</dbReference>
<evidence type="ECO:0000313" key="7">
    <source>
        <dbReference type="EnsemblPlants" id="Kaladp0031s0054.2.v1.1"/>
    </source>
</evidence>
<dbReference type="CDD" id="cd13132">
    <property type="entry name" value="MATE_eukaryotic"/>
    <property type="match status" value="1"/>
</dbReference>
<feature type="transmembrane region" description="Helical" evidence="6">
    <location>
        <begin position="95"/>
        <end position="111"/>
    </location>
</feature>
<feature type="transmembrane region" description="Helical" evidence="6">
    <location>
        <begin position="284"/>
        <end position="303"/>
    </location>
</feature>
<evidence type="ECO:0000256" key="2">
    <source>
        <dbReference type="ARBA" id="ARBA00010199"/>
    </source>
</evidence>
<keyword evidence="8" id="KW-1185">Reference proteome</keyword>
<feature type="transmembrane region" description="Helical" evidence="6">
    <location>
        <begin position="240"/>
        <end position="264"/>
    </location>
</feature>
<feature type="transmembrane region" description="Helical" evidence="6">
    <location>
        <begin position="117"/>
        <end position="138"/>
    </location>
</feature>
<dbReference type="GO" id="GO:0015297">
    <property type="term" value="F:antiporter activity"/>
    <property type="evidence" value="ECO:0007669"/>
    <property type="project" value="InterPro"/>
</dbReference>
<dbReference type="GO" id="GO:0016020">
    <property type="term" value="C:membrane"/>
    <property type="evidence" value="ECO:0007669"/>
    <property type="project" value="UniProtKB-SubCell"/>
</dbReference>
<feature type="transmembrane region" description="Helical" evidence="6">
    <location>
        <begin position="310"/>
        <end position="334"/>
    </location>
</feature>
<dbReference type="InterPro" id="IPR002528">
    <property type="entry name" value="MATE_fam"/>
</dbReference>
<evidence type="ECO:0000256" key="3">
    <source>
        <dbReference type="ARBA" id="ARBA00022692"/>
    </source>
</evidence>
<feature type="transmembrane region" description="Helical" evidence="6">
    <location>
        <begin position="340"/>
        <end position="361"/>
    </location>
</feature>
<dbReference type="InterPro" id="IPR045069">
    <property type="entry name" value="MATE_euk"/>
</dbReference>
<feature type="transmembrane region" description="Helical" evidence="6">
    <location>
        <begin position="159"/>
        <end position="185"/>
    </location>
</feature>
<evidence type="ECO:0008006" key="9">
    <source>
        <dbReference type="Google" id="ProtNLM"/>
    </source>
</evidence>
<sequence length="388" mass="43225">MRAGIWCTQIQHAGHVPPTINHPAHPHRHPHHPNLRLLQTHTPSTWRASKHCIRRRPLCLRPHPSSLRLRLQLPHPKVPPSAEHRRSWRIHFPRHLLLHLLLSWLAIYKLGLGLLGASLILSLSWWIVVIAQMVYIVKSERCKLTWVGLTTQAFSGLPGFFRLSAASAVMFCLEAWYFQILVLLAGLLPHPELALDSLSICMTISGWIFMISVGFNAAASVRVSNELGAGNHKSAKFSVIMVNLASFTLSVIAAIVFMGLRNVISYAFTDGEAVAQAVAELCPFLAVTIILNGVQPVLSGVAVGCGWQTFVAYVNVICYYAFGIPVGALLGFYFNLGAKGIWSGMIAGTLMQTLILLWTTFRTDWKKEVEQAARRLNRWDDQKQPLLS</sequence>
<evidence type="ECO:0000313" key="8">
    <source>
        <dbReference type="Proteomes" id="UP000594263"/>
    </source>
</evidence>
<reference evidence="7" key="1">
    <citation type="submission" date="2021-01" db="UniProtKB">
        <authorList>
            <consortium name="EnsemblPlants"/>
        </authorList>
    </citation>
    <scope>IDENTIFICATION</scope>
</reference>
<evidence type="ECO:0000256" key="5">
    <source>
        <dbReference type="ARBA" id="ARBA00023136"/>
    </source>
</evidence>
<organism evidence="7 8">
    <name type="scientific">Kalanchoe fedtschenkoi</name>
    <name type="common">Lavender scallops</name>
    <name type="synonym">South American air plant</name>
    <dbReference type="NCBI Taxonomy" id="63787"/>
    <lineage>
        <taxon>Eukaryota</taxon>
        <taxon>Viridiplantae</taxon>
        <taxon>Streptophyta</taxon>
        <taxon>Embryophyta</taxon>
        <taxon>Tracheophyta</taxon>
        <taxon>Spermatophyta</taxon>
        <taxon>Magnoliopsida</taxon>
        <taxon>eudicotyledons</taxon>
        <taxon>Gunneridae</taxon>
        <taxon>Pentapetalae</taxon>
        <taxon>Saxifragales</taxon>
        <taxon>Crassulaceae</taxon>
        <taxon>Kalanchoe</taxon>
    </lineage>
</organism>
<comment type="similarity">
    <text evidence="2">Belongs to the multi antimicrobial extrusion (MATE) (TC 2.A.66.1) family.</text>
</comment>
<accession>A0A7N0TBQ7</accession>
<evidence type="ECO:0000256" key="6">
    <source>
        <dbReference type="SAM" id="Phobius"/>
    </source>
</evidence>
<keyword evidence="4 6" id="KW-1133">Transmembrane helix</keyword>
<dbReference type="Gramene" id="Kaladp0031s0054.2.v1.1">
    <property type="protein sequence ID" value="Kaladp0031s0054.2.v1.1"/>
    <property type="gene ID" value="Kaladp0031s0054.v1.1"/>
</dbReference>
<dbReference type="AlphaFoldDB" id="A0A7N0TBQ7"/>
<feature type="transmembrane region" description="Helical" evidence="6">
    <location>
        <begin position="197"/>
        <end position="219"/>
    </location>
</feature>
<keyword evidence="3 6" id="KW-0812">Transmembrane</keyword>
<dbReference type="PANTHER" id="PTHR11206">
    <property type="entry name" value="MULTIDRUG RESISTANCE PROTEIN"/>
    <property type="match status" value="1"/>
</dbReference>
<keyword evidence="5 6" id="KW-0472">Membrane</keyword>
<dbReference type="GO" id="GO:1990961">
    <property type="term" value="P:xenobiotic detoxification by transmembrane export across the plasma membrane"/>
    <property type="evidence" value="ECO:0007669"/>
    <property type="project" value="InterPro"/>
</dbReference>
<name>A0A7N0TBQ7_KALFE</name>
<protein>
    <recommendedName>
        <fullName evidence="9">Multidrug and toxic compound extrusion protein</fullName>
    </recommendedName>
</protein>